<organism evidence="1 2">
    <name type="scientific">Fusarium duplospermum</name>
    <dbReference type="NCBI Taxonomy" id="1325734"/>
    <lineage>
        <taxon>Eukaryota</taxon>
        <taxon>Fungi</taxon>
        <taxon>Dikarya</taxon>
        <taxon>Ascomycota</taxon>
        <taxon>Pezizomycotina</taxon>
        <taxon>Sordariomycetes</taxon>
        <taxon>Hypocreomycetidae</taxon>
        <taxon>Hypocreales</taxon>
        <taxon>Nectriaceae</taxon>
        <taxon>Fusarium</taxon>
        <taxon>Fusarium solani species complex</taxon>
    </lineage>
</organism>
<dbReference type="Proteomes" id="UP000288168">
    <property type="component" value="Unassembled WGS sequence"/>
</dbReference>
<evidence type="ECO:0000313" key="2">
    <source>
        <dbReference type="Proteomes" id="UP000288168"/>
    </source>
</evidence>
<dbReference type="InterPro" id="IPR036047">
    <property type="entry name" value="F-box-like_dom_sf"/>
</dbReference>
<gene>
    <name evidence="1" type="ORF">CEP54_011222</name>
</gene>
<keyword evidence="2" id="KW-1185">Reference proteome</keyword>
<protein>
    <recommendedName>
        <fullName evidence="3">F-box domain-containing protein</fullName>
    </recommendedName>
</protein>
<evidence type="ECO:0008006" key="3">
    <source>
        <dbReference type="Google" id="ProtNLM"/>
    </source>
</evidence>
<proteinExistence type="predicted"/>
<reference evidence="1 2" key="1">
    <citation type="submission" date="2017-06" db="EMBL/GenBank/DDBJ databases">
        <title>Comparative genomic analysis of Ambrosia Fusariam Clade fungi.</title>
        <authorList>
            <person name="Stajich J.E."/>
            <person name="Carrillo J."/>
            <person name="Kijimoto T."/>
            <person name="Eskalen A."/>
            <person name="O'Donnell K."/>
            <person name="Kasson M."/>
        </authorList>
    </citation>
    <scope>NUCLEOTIDE SEQUENCE [LARGE SCALE GENOMIC DNA]</scope>
    <source>
        <strain evidence="1 2">NRRL62584</strain>
    </source>
</reference>
<dbReference type="AlphaFoldDB" id="A0A428PFN4"/>
<dbReference type="OrthoDB" id="4974265at2759"/>
<sequence>MSTERLSEANILSEADMLSNLPCETLFNIFSHLSPIRDGLALISTSKTLHKKLIVQLYKEAGRQLDWLPLLFGITEYNETFLERCLEAGAPLGHRWLYIGDRTAGSGARRPCQLCSAFDWAKWSGQTQSEKWLIKNLDVDTLKQLRRVEPDHSIEILEARWLVFGVRTFKAEKPWRPVLYQREVHQPDVFAPEPYRRSARLVWYGPEIEPCFVFPRLRDILKAHFGLDSVGDLCNVDGDFALWISRFWLDMLFSSSDIGPVFESGFFKSTWSRDGKYHGEMGVDVVFRKASLISNMMFYLHNPEFGRHFSPSVFRLLLDSRVDISLIASTYISIFNNLFSHRRHKVEFIPTFKFYPLILRELIDSGADINKIEDFRSQGLQLLLSDTSSDELPGVLSEALADMTDRGASPDEMVFAFSLFAQRLLRCRLQQSLSYFPLVEDLATRLGV</sequence>
<name>A0A428PFN4_9HYPO</name>
<dbReference type="EMBL" id="NKCI01000143">
    <property type="protein sequence ID" value="RSL51850.1"/>
    <property type="molecule type" value="Genomic_DNA"/>
</dbReference>
<accession>A0A428PFN4</accession>
<comment type="caution">
    <text evidence="1">The sequence shown here is derived from an EMBL/GenBank/DDBJ whole genome shotgun (WGS) entry which is preliminary data.</text>
</comment>
<dbReference type="SUPFAM" id="SSF81383">
    <property type="entry name" value="F-box domain"/>
    <property type="match status" value="1"/>
</dbReference>
<evidence type="ECO:0000313" key="1">
    <source>
        <dbReference type="EMBL" id="RSL51850.1"/>
    </source>
</evidence>